<name>A0A2T7NWD1_POMCA</name>
<dbReference type="PROSITE" id="PS50850">
    <property type="entry name" value="MFS"/>
    <property type="match status" value="1"/>
</dbReference>
<dbReference type="PANTHER" id="PTHR23507:SF1">
    <property type="entry name" value="FI18259P1-RELATED"/>
    <property type="match status" value="1"/>
</dbReference>
<evidence type="ECO:0000256" key="1">
    <source>
        <dbReference type="ARBA" id="ARBA00004141"/>
    </source>
</evidence>
<comment type="subcellular location">
    <subcellularLocation>
        <location evidence="1">Membrane</location>
        <topology evidence="1">Multi-pass membrane protein</topology>
    </subcellularLocation>
</comment>
<feature type="transmembrane region" description="Helical" evidence="5">
    <location>
        <begin position="309"/>
        <end position="328"/>
    </location>
</feature>
<dbReference type="AlphaFoldDB" id="A0A2T7NWD1"/>
<keyword evidence="4 5" id="KW-0472">Membrane</keyword>
<protein>
    <recommendedName>
        <fullName evidence="6">Major facilitator superfamily (MFS) profile domain-containing protein</fullName>
    </recommendedName>
</protein>
<feature type="transmembrane region" description="Helical" evidence="5">
    <location>
        <begin position="399"/>
        <end position="422"/>
    </location>
</feature>
<dbReference type="Proteomes" id="UP000245119">
    <property type="component" value="Linkage Group LG8"/>
</dbReference>
<organism evidence="7 8">
    <name type="scientific">Pomacea canaliculata</name>
    <name type="common">Golden apple snail</name>
    <dbReference type="NCBI Taxonomy" id="400727"/>
    <lineage>
        <taxon>Eukaryota</taxon>
        <taxon>Metazoa</taxon>
        <taxon>Spiralia</taxon>
        <taxon>Lophotrochozoa</taxon>
        <taxon>Mollusca</taxon>
        <taxon>Gastropoda</taxon>
        <taxon>Caenogastropoda</taxon>
        <taxon>Architaenioglossa</taxon>
        <taxon>Ampullarioidea</taxon>
        <taxon>Ampullariidae</taxon>
        <taxon>Pomacea</taxon>
    </lineage>
</organism>
<sequence length="497" mass="54755">MAVSKVIRCGSLQFNIRNITVEPVLFLYFFAAYIVIPTLQALAYHKVCIQKYNASFCSELQNVTFQKEHAEESDYVQTETSHLILLANIAMTIPACFTVFCFLGSFGDKVGRKFPILLPTVGAIIQAFAGLLNAAFPSSSVYFLLIGPAISGLCGGIIAAVMAVYSYIAHIATTESKTMRIGIVESMGFLAGTLGVFLSGLMLDRTSFEFVFGFTMALLLLATVYIVFWLEEIRPPQTVNISNICGRWILENVKESVNFITKRRPPRVRCTIFLLIISINLILLCTIGEFDIILLFLRREPLVWSQSMFGYFKGAENLLKGLMLVVVLPILKKKLHVRDTAIVMGGAMSKVAGLIILGIATKTWIVFIAGIVGMAQGLPSAGLRSMMSSLVKDDEQGRLFGIVATAESLIGILAALLFNTIYPLTLHLFAGTCFLMAAGISFVSFCIVLYLHKSGVAEMCHSPPYRNMPEEADAEEFKDEDVFHVAIMADEDHFAYI</sequence>
<feature type="transmembrane region" description="Helical" evidence="5">
    <location>
        <begin position="116"/>
        <end position="136"/>
    </location>
</feature>
<gene>
    <name evidence="7" type="ORF">C0Q70_13120</name>
</gene>
<dbReference type="Gene3D" id="1.20.1250.20">
    <property type="entry name" value="MFS general substrate transporter like domains"/>
    <property type="match status" value="1"/>
</dbReference>
<evidence type="ECO:0000259" key="6">
    <source>
        <dbReference type="PROSITE" id="PS50850"/>
    </source>
</evidence>
<feature type="transmembrane region" description="Helical" evidence="5">
    <location>
        <begin position="21"/>
        <end position="43"/>
    </location>
</feature>
<dbReference type="OMA" id="GMEIPLF"/>
<dbReference type="InterPro" id="IPR011701">
    <property type="entry name" value="MFS"/>
</dbReference>
<feature type="transmembrane region" description="Helical" evidence="5">
    <location>
        <begin position="428"/>
        <end position="451"/>
    </location>
</feature>
<feature type="transmembrane region" description="Helical" evidence="5">
    <location>
        <begin position="142"/>
        <end position="168"/>
    </location>
</feature>
<dbReference type="OrthoDB" id="419734at2759"/>
<feature type="transmembrane region" description="Helical" evidence="5">
    <location>
        <begin position="83"/>
        <end position="104"/>
    </location>
</feature>
<dbReference type="InterPro" id="IPR036259">
    <property type="entry name" value="MFS_trans_sf"/>
</dbReference>
<feature type="transmembrane region" description="Helical" evidence="5">
    <location>
        <begin position="180"/>
        <end position="198"/>
    </location>
</feature>
<keyword evidence="2 5" id="KW-0812">Transmembrane</keyword>
<accession>A0A2T7NWD1</accession>
<keyword evidence="8" id="KW-1185">Reference proteome</keyword>
<dbReference type="SUPFAM" id="SSF103473">
    <property type="entry name" value="MFS general substrate transporter"/>
    <property type="match status" value="1"/>
</dbReference>
<comment type="caution">
    <text evidence="7">The sequence shown here is derived from an EMBL/GenBank/DDBJ whole genome shotgun (WGS) entry which is preliminary data.</text>
</comment>
<evidence type="ECO:0000313" key="7">
    <source>
        <dbReference type="EMBL" id="PVD25464.1"/>
    </source>
</evidence>
<reference evidence="7 8" key="1">
    <citation type="submission" date="2018-04" db="EMBL/GenBank/DDBJ databases">
        <title>The genome of golden apple snail Pomacea canaliculata provides insight into stress tolerance and invasive adaptation.</title>
        <authorList>
            <person name="Liu C."/>
            <person name="Liu B."/>
            <person name="Ren Y."/>
            <person name="Zhang Y."/>
            <person name="Wang H."/>
            <person name="Li S."/>
            <person name="Jiang F."/>
            <person name="Yin L."/>
            <person name="Zhang G."/>
            <person name="Qian W."/>
            <person name="Fan W."/>
        </authorList>
    </citation>
    <scope>NUCLEOTIDE SEQUENCE [LARGE SCALE GENOMIC DNA]</scope>
    <source>
        <strain evidence="7">SZHN2017</strain>
        <tissue evidence="7">Muscle</tissue>
    </source>
</reference>
<feature type="domain" description="Major facilitator superfamily (MFS) profile" evidence="6">
    <location>
        <begin position="24"/>
        <end position="456"/>
    </location>
</feature>
<dbReference type="InterPro" id="IPR020846">
    <property type="entry name" value="MFS_dom"/>
</dbReference>
<evidence type="ECO:0000256" key="3">
    <source>
        <dbReference type="ARBA" id="ARBA00022989"/>
    </source>
</evidence>
<dbReference type="PANTHER" id="PTHR23507">
    <property type="entry name" value="ZGC:174356"/>
    <property type="match status" value="1"/>
</dbReference>
<dbReference type="GO" id="GO:0022857">
    <property type="term" value="F:transmembrane transporter activity"/>
    <property type="evidence" value="ECO:0007669"/>
    <property type="project" value="InterPro"/>
</dbReference>
<evidence type="ECO:0000256" key="5">
    <source>
        <dbReference type="SAM" id="Phobius"/>
    </source>
</evidence>
<feature type="transmembrane region" description="Helical" evidence="5">
    <location>
        <begin position="272"/>
        <end position="297"/>
    </location>
</feature>
<evidence type="ECO:0000256" key="4">
    <source>
        <dbReference type="ARBA" id="ARBA00023136"/>
    </source>
</evidence>
<keyword evidence="3 5" id="KW-1133">Transmembrane helix</keyword>
<proteinExistence type="predicted"/>
<dbReference type="Pfam" id="PF07690">
    <property type="entry name" value="MFS_1"/>
    <property type="match status" value="1"/>
</dbReference>
<dbReference type="GO" id="GO:0016020">
    <property type="term" value="C:membrane"/>
    <property type="evidence" value="ECO:0007669"/>
    <property type="project" value="UniProtKB-SubCell"/>
</dbReference>
<feature type="transmembrane region" description="Helical" evidence="5">
    <location>
        <begin position="210"/>
        <end position="230"/>
    </location>
</feature>
<evidence type="ECO:0000313" key="8">
    <source>
        <dbReference type="Proteomes" id="UP000245119"/>
    </source>
</evidence>
<evidence type="ECO:0000256" key="2">
    <source>
        <dbReference type="ARBA" id="ARBA00022692"/>
    </source>
</evidence>
<dbReference type="EMBL" id="PZQS01000008">
    <property type="protein sequence ID" value="PVD25464.1"/>
    <property type="molecule type" value="Genomic_DNA"/>
</dbReference>